<dbReference type="CDD" id="cd02440">
    <property type="entry name" value="AdoMet_MTases"/>
    <property type="match status" value="1"/>
</dbReference>
<dbReference type="Gene3D" id="3.40.50.150">
    <property type="entry name" value="Vaccinia Virus protein VP39"/>
    <property type="match status" value="1"/>
</dbReference>
<dbReference type="Proteomes" id="UP000623301">
    <property type="component" value="Unassembled WGS sequence"/>
</dbReference>
<gene>
    <name evidence="1" type="ORF">JBL43_07785</name>
</gene>
<dbReference type="GO" id="GO:0008168">
    <property type="term" value="F:methyltransferase activity"/>
    <property type="evidence" value="ECO:0007669"/>
    <property type="project" value="UniProtKB-KW"/>
</dbReference>
<accession>A0ABS0WQ74</accession>
<evidence type="ECO:0000313" key="2">
    <source>
        <dbReference type="Proteomes" id="UP000623301"/>
    </source>
</evidence>
<proteinExistence type="predicted"/>
<dbReference type="EMBL" id="JAEHFJ010000003">
    <property type="protein sequence ID" value="MBJ2174133.1"/>
    <property type="molecule type" value="Genomic_DNA"/>
</dbReference>
<name>A0ABS0WQ74_9FLAO</name>
<keyword evidence="1" id="KW-0489">Methyltransferase</keyword>
<dbReference type="GO" id="GO:0032259">
    <property type="term" value="P:methylation"/>
    <property type="evidence" value="ECO:0007669"/>
    <property type="project" value="UniProtKB-KW"/>
</dbReference>
<sequence length="286" mass="33004">MKNNNLEPYISCEDYTVSRETFSIFIDKESELLVTTPQPKEEELGKYYESESYISHSDTKKSVVDKLYHSVRNYTIKKKVKLINAFNADEKTILDIGAGTGDFLAACQIDGWKVTGVEPNEKAVEILNSKLGSFKVQIFSDIYELNSESYDVITMWHVLEHVPNLREYIAKLKLLLKPNGTLIVAVPNFKSFDANHYKEFWAAYDVPRHLWHFSRKSISDLFGQENMKVEKVLPMKFDSFYVSLLSEKYKTGKSNLLKAFWVGLKSNRKARSSKEYSSLIYIIKNA</sequence>
<reference evidence="1 2" key="1">
    <citation type="submission" date="2020-12" db="EMBL/GenBank/DDBJ databases">
        <title>Aureibaculum luteum sp. nov. and Aureibaculum flavum sp. nov., novel members of the family Flavobacteriaceae isolated from Antarctic intertidal sediments.</title>
        <authorList>
            <person name="He X."/>
            <person name="Zhang X."/>
        </authorList>
    </citation>
    <scope>NUCLEOTIDE SEQUENCE [LARGE SCALE GENOMIC DNA]</scope>
    <source>
        <strain evidence="1 2">A20</strain>
    </source>
</reference>
<dbReference type="SUPFAM" id="SSF53335">
    <property type="entry name" value="S-adenosyl-L-methionine-dependent methyltransferases"/>
    <property type="match status" value="1"/>
</dbReference>
<organism evidence="1 2">
    <name type="scientific">Aureibaculum flavum</name>
    <dbReference type="NCBI Taxonomy" id="2795986"/>
    <lineage>
        <taxon>Bacteria</taxon>
        <taxon>Pseudomonadati</taxon>
        <taxon>Bacteroidota</taxon>
        <taxon>Flavobacteriia</taxon>
        <taxon>Flavobacteriales</taxon>
        <taxon>Flavobacteriaceae</taxon>
        <taxon>Aureibaculum</taxon>
    </lineage>
</organism>
<keyword evidence="1" id="KW-0808">Transferase</keyword>
<dbReference type="PANTHER" id="PTHR43861">
    <property type="entry name" value="TRANS-ACONITATE 2-METHYLTRANSFERASE-RELATED"/>
    <property type="match status" value="1"/>
</dbReference>
<keyword evidence="2" id="KW-1185">Reference proteome</keyword>
<evidence type="ECO:0000313" key="1">
    <source>
        <dbReference type="EMBL" id="MBJ2174133.1"/>
    </source>
</evidence>
<protein>
    <submittedName>
        <fullName evidence="1">Class I SAM-dependent methyltransferase</fullName>
    </submittedName>
</protein>
<dbReference type="Pfam" id="PF13489">
    <property type="entry name" value="Methyltransf_23"/>
    <property type="match status" value="1"/>
</dbReference>
<comment type="caution">
    <text evidence="1">The sequence shown here is derived from an EMBL/GenBank/DDBJ whole genome shotgun (WGS) entry which is preliminary data.</text>
</comment>
<dbReference type="InterPro" id="IPR029063">
    <property type="entry name" value="SAM-dependent_MTases_sf"/>
</dbReference>